<keyword evidence="4" id="KW-0274">FAD</keyword>
<dbReference type="Gene3D" id="1.20.140.10">
    <property type="entry name" value="Butyryl-CoA Dehydrogenase, subunit A, domain 3"/>
    <property type="match status" value="1"/>
</dbReference>
<dbReference type="EMBL" id="CAJNOR010005569">
    <property type="protein sequence ID" value="CAF1568079.1"/>
    <property type="molecule type" value="Genomic_DNA"/>
</dbReference>
<dbReference type="PANTHER" id="PTHR43884:SF12">
    <property type="entry name" value="ISOVALERYL-COA DEHYDROGENASE, MITOCHONDRIAL-RELATED"/>
    <property type="match status" value="1"/>
</dbReference>
<feature type="domain" description="Acyl-CoA dehydrogenase/oxidase N-terminal" evidence="8">
    <location>
        <begin position="4"/>
        <end position="109"/>
    </location>
</feature>
<evidence type="ECO:0000256" key="3">
    <source>
        <dbReference type="ARBA" id="ARBA00022630"/>
    </source>
</evidence>
<dbReference type="InterPro" id="IPR037069">
    <property type="entry name" value="AcylCoA_DH/ox_N_sf"/>
</dbReference>
<comment type="caution">
    <text evidence="10">The sequence shown here is derived from an EMBL/GenBank/DDBJ whole genome shotgun (WGS) entry which is preliminary data.</text>
</comment>
<dbReference type="InterPro" id="IPR036250">
    <property type="entry name" value="AcylCo_DH-like_C"/>
</dbReference>
<dbReference type="Pfam" id="PF02770">
    <property type="entry name" value="Acyl-CoA_dh_M"/>
    <property type="match status" value="1"/>
</dbReference>
<reference evidence="10" key="1">
    <citation type="submission" date="2021-02" db="EMBL/GenBank/DDBJ databases">
        <authorList>
            <person name="Nowell W R."/>
        </authorList>
    </citation>
    <scope>NUCLEOTIDE SEQUENCE</scope>
</reference>
<accession>A0A815Y843</accession>
<dbReference type="EMBL" id="CAJNOJ010000295">
    <property type="protein sequence ID" value="CAF1377396.1"/>
    <property type="molecule type" value="Genomic_DNA"/>
</dbReference>
<evidence type="ECO:0000256" key="4">
    <source>
        <dbReference type="ARBA" id="ARBA00022827"/>
    </source>
</evidence>
<dbReference type="SUPFAM" id="SSF53686">
    <property type="entry name" value="Tryptophan synthase beta subunit-like PLP-dependent enzymes"/>
    <property type="match status" value="1"/>
</dbReference>
<dbReference type="InterPro" id="IPR046373">
    <property type="entry name" value="Acyl-CoA_Oxase/DH_mid-dom_sf"/>
</dbReference>
<dbReference type="Gene3D" id="2.40.110.10">
    <property type="entry name" value="Butyryl-CoA Dehydrogenase, subunit A, domain 2"/>
    <property type="match status" value="1"/>
</dbReference>
<dbReference type="Pfam" id="PF02771">
    <property type="entry name" value="Acyl-CoA_dh_N"/>
    <property type="match status" value="1"/>
</dbReference>
<evidence type="ECO:0000313" key="10">
    <source>
        <dbReference type="EMBL" id="CAF1568079.1"/>
    </source>
</evidence>
<dbReference type="AlphaFoldDB" id="A0A815Y843"/>
<evidence type="ECO:0000259" key="6">
    <source>
        <dbReference type="Pfam" id="PF00441"/>
    </source>
</evidence>
<dbReference type="SUPFAM" id="SSF47203">
    <property type="entry name" value="Acyl-CoA dehydrogenase C-terminal domain-like"/>
    <property type="match status" value="1"/>
</dbReference>
<evidence type="ECO:0000256" key="2">
    <source>
        <dbReference type="ARBA" id="ARBA00009347"/>
    </source>
</evidence>
<dbReference type="InterPro" id="IPR013786">
    <property type="entry name" value="AcylCoA_DH/ox_N"/>
</dbReference>
<sequence>MDSLLDQVNTFVNRKVLPRVEYFDKNNIYPTELINIMKSIGLFGLTIPKRYSGLEADMITRVKVIEELSSGWLSLCSLLDSHLRVCDYIVHFGTDEQKDNFLPLLAKGKLVAAHANNEKNMKNLEHLETCLVMVDGSLEKWSLSGRKEWISNAVHADIFAVSARIVKQDDILKSISSCVVLVQKDQNGLKIEKDWHRMGVKGVSLAAVTFNKCLIESKDIVGHFHYDGKTIVDSSQQKLALVSSARSIGICKRLIQTCASYLWQRTRNGIIGSLTQEPVVCMRFGELITKFQAALALFNDCCANIDSTDRTKFISCKSFVTGISKDIAVSCVQLFGAAGYTSEYGIERLTRDALSLTIIHSPADISLTQLGQMSLENYKLKEQNPSSILLHYAPQVLANMKREFLLRATLEEQERIVNIGSYRDSNIKLYLYDMTTMNPSASFKDFLGCLTFAHCLQNDIKCICAQSSGNTAMSFIHYARKVSSIKLIQFYLTRNSYKINSTVVPDNVILVEVNSTEADMKLILARFSKLTGIPCMPNFNIQCDANKTRAYFIKDYCVENNINFNWYVQSLSSAYGPIGLYQGFSDIGQQVKPPKLLGIQQEAVCPFARALGYWNDATDDKHDNVAVVEPTLFRSDPGELINKVKNILDTHGGKIKVLTNNKFQQYIDEAIHLLELHKIHITRLADGGILEKAGLLSLAATMHEIDEHNSGAFSANEAILIGITGGTGCPATQKPKPKMVLNGNPTDEQLMLILE</sequence>
<evidence type="ECO:0000313" key="9">
    <source>
        <dbReference type="EMBL" id="CAF1377396.1"/>
    </source>
</evidence>
<dbReference type="PANTHER" id="PTHR43884">
    <property type="entry name" value="ACYL-COA DEHYDROGENASE"/>
    <property type="match status" value="1"/>
</dbReference>
<gene>
    <name evidence="9" type="ORF">EDS130_LOCUS34725</name>
    <name evidence="10" type="ORF">XAT740_LOCUS44204</name>
</gene>
<keyword evidence="3" id="KW-0285">Flavoprotein</keyword>
<dbReference type="SUPFAM" id="SSF56645">
    <property type="entry name" value="Acyl-CoA dehydrogenase NM domain-like"/>
    <property type="match status" value="1"/>
</dbReference>
<dbReference type="InterPro" id="IPR009100">
    <property type="entry name" value="AcylCoA_DH/oxidase_NM_dom_sf"/>
</dbReference>
<dbReference type="Pfam" id="PF00441">
    <property type="entry name" value="Acyl-CoA_dh_1"/>
    <property type="match status" value="1"/>
</dbReference>
<dbReference type="Proteomes" id="UP000663828">
    <property type="component" value="Unassembled WGS sequence"/>
</dbReference>
<evidence type="ECO:0000259" key="5">
    <source>
        <dbReference type="Pfam" id="PF00291"/>
    </source>
</evidence>
<dbReference type="Pfam" id="PF00291">
    <property type="entry name" value="PALP"/>
    <property type="match status" value="1"/>
</dbReference>
<proteinExistence type="inferred from homology"/>
<dbReference type="InterPro" id="IPR036052">
    <property type="entry name" value="TrpB-like_PALP_sf"/>
</dbReference>
<dbReference type="Proteomes" id="UP000663852">
    <property type="component" value="Unassembled WGS sequence"/>
</dbReference>
<feature type="domain" description="Tryptophan synthase beta chain-like PALP" evidence="5">
    <location>
        <begin position="436"/>
        <end position="618"/>
    </location>
</feature>
<comment type="similarity">
    <text evidence="2">Belongs to the acyl-CoA dehydrogenase family.</text>
</comment>
<feature type="domain" description="Acyl-CoA dehydrogenase/oxidase C-terminal" evidence="6">
    <location>
        <begin position="242"/>
        <end position="369"/>
    </location>
</feature>
<organism evidence="10 11">
    <name type="scientific">Adineta ricciae</name>
    <name type="common">Rotifer</name>
    <dbReference type="NCBI Taxonomy" id="249248"/>
    <lineage>
        <taxon>Eukaryota</taxon>
        <taxon>Metazoa</taxon>
        <taxon>Spiralia</taxon>
        <taxon>Gnathifera</taxon>
        <taxon>Rotifera</taxon>
        <taxon>Eurotatoria</taxon>
        <taxon>Bdelloidea</taxon>
        <taxon>Adinetida</taxon>
        <taxon>Adinetidae</taxon>
        <taxon>Adineta</taxon>
    </lineage>
</organism>
<evidence type="ECO:0000259" key="7">
    <source>
        <dbReference type="Pfam" id="PF02770"/>
    </source>
</evidence>
<dbReference type="GO" id="GO:0050660">
    <property type="term" value="F:flavin adenine dinucleotide binding"/>
    <property type="evidence" value="ECO:0007669"/>
    <property type="project" value="InterPro"/>
</dbReference>
<evidence type="ECO:0000259" key="8">
    <source>
        <dbReference type="Pfam" id="PF02771"/>
    </source>
</evidence>
<dbReference type="InterPro" id="IPR006091">
    <property type="entry name" value="Acyl-CoA_Oxase/DH_mid-dom"/>
</dbReference>
<protein>
    <submittedName>
        <fullName evidence="10">Uncharacterized protein</fullName>
    </submittedName>
</protein>
<dbReference type="Gene3D" id="1.10.540.10">
    <property type="entry name" value="Acyl-CoA dehydrogenase/oxidase, N-terminal domain"/>
    <property type="match status" value="1"/>
</dbReference>
<dbReference type="OrthoDB" id="354at2759"/>
<dbReference type="Gene3D" id="3.40.50.1100">
    <property type="match status" value="2"/>
</dbReference>
<keyword evidence="11" id="KW-1185">Reference proteome</keyword>
<name>A0A815Y843_ADIRI</name>
<dbReference type="InterPro" id="IPR001926">
    <property type="entry name" value="TrpB-like_PALP"/>
</dbReference>
<evidence type="ECO:0000313" key="11">
    <source>
        <dbReference type="Proteomes" id="UP000663828"/>
    </source>
</evidence>
<dbReference type="GO" id="GO:0003995">
    <property type="term" value="F:acyl-CoA dehydrogenase activity"/>
    <property type="evidence" value="ECO:0007669"/>
    <property type="project" value="TreeGrafter"/>
</dbReference>
<dbReference type="InterPro" id="IPR009075">
    <property type="entry name" value="AcylCo_DH/oxidase_C"/>
</dbReference>
<comment type="cofactor">
    <cofactor evidence="1">
        <name>FAD</name>
        <dbReference type="ChEBI" id="CHEBI:57692"/>
    </cofactor>
</comment>
<evidence type="ECO:0000256" key="1">
    <source>
        <dbReference type="ARBA" id="ARBA00001974"/>
    </source>
</evidence>
<feature type="domain" description="Acyl-CoA oxidase/dehydrogenase middle" evidence="7">
    <location>
        <begin position="123"/>
        <end position="213"/>
    </location>
</feature>